<proteinExistence type="predicted"/>
<accession>A0ABY7EZM7</accession>
<evidence type="ECO:0000313" key="1">
    <source>
        <dbReference type="EMBL" id="WAR14296.1"/>
    </source>
</evidence>
<keyword evidence="2" id="KW-1185">Reference proteome</keyword>
<sequence length="180" mass="20917">MITNFITDTIQERLENGSIECFDIPRLVRIGAYFTSLDDNSGLTTLIEQVRRESTFSNREQAIVANYITCEILTILDECCFRVTEVKRQKNIAHREFILSKPVISLLDLQKLSGKAISFMLGVPAARLYLREMNAAILRCMRGDKIHVSGTLRVEIEYWRFFDNWKGKVVWTERHLNLEI</sequence>
<dbReference type="EMBL" id="CP111020">
    <property type="protein sequence ID" value="WAR14296.1"/>
    <property type="molecule type" value="Genomic_DNA"/>
</dbReference>
<dbReference type="Proteomes" id="UP001164746">
    <property type="component" value="Chromosome 9"/>
</dbReference>
<name>A0ABY7EZM7_MYAAR</name>
<organism evidence="1 2">
    <name type="scientific">Mya arenaria</name>
    <name type="common">Soft-shell clam</name>
    <dbReference type="NCBI Taxonomy" id="6604"/>
    <lineage>
        <taxon>Eukaryota</taxon>
        <taxon>Metazoa</taxon>
        <taxon>Spiralia</taxon>
        <taxon>Lophotrochozoa</taxon>
        <taxon>Mollusca</taxon>
        <taxon>Bivalvia</taxon>
        <taxon>Autobranchia</taxon>
        <taxon>Heteroconchia</taxon>
        <taxon>Euheterodonta</taxon>
        <taxon>Imparidentia</taxon>
        <taxon>Neoheterodontei</taxon>
        <taxon>Myida</taxon>
        <taxon>Myoidea</taxon>
        <taxon>Myidae</taxon>
        <taxon>Mya</taxon>
    </lineage>
</organism>
<evidence type="ECO:0000313" key="2">
    <source>
        <dbReference type="Proteomes" id="UP001164746"/>
    </source>
</evidence>
<reference evidence="1" key="1">
    <citation type="submission" date="2022-11" db="EMBL/GenBank/DDBJ databases">
        <title>Centuries of genome instability and evolution in soft-shell clam transmissible cancer (bioRxiv).</title>
        <authorList>
            <person name="Hart S.F.M."/>
            <person name="Yonemitsu M.A."/>
            <person name="Giersch R.M."/>
            <person name="Beal B.F."/>
            <person name="Arriagada G."/>
            <person name="Davis B.W."/>
            <person name="Ostrander E.A."/>
            <person name="Goff S.P."/>
            <person name="Metzger M.J."/>
        </authorList>
    </citation>
    <scope>NUCLEOTIDE SEQUENCE</scope>
    <source>
        <strain evidence="1">MELC-2E11</strain>
        <tissue evidence="1">Siphon/mantle</tissue>
    </source>
</reference>
<gene>
    <name evidence="1" type="ORF">MAR_004401</name>
</gene>
<protein>
    <submittedName>
        <fullName evidence="1">Uncharacterized protein</fullName>
    </submittedName>
</protein>